<dbReference type="EMBL" id="GIFC01006924">
    <property type="protein sequence ID" value="MXU89007.1"/>
    <property type="molecule type" value="Transcribed_RNA"/>
</dbReference>
<proteinExistence type="predicted"/>
<accession>A0A6B0UGC4</accession>
<protein>
    <submittedName>
        <fullName evidence="1">Uncharacterized protein</fullName>
    </submittedName>
</protein>
<dbReference type="AlphaFoldDB" id="A0A6B0UGC4"/>
<name>A0A6B0UGC4_IXORI</name>
<organism evidence="1">
    <name type="scientific">Ixodes ricinus</name>
    <name type="common">Common tick</name>
    <name type="synonym">Acarus ricinus</name>
    <dbReference type="NCBI Taxonomy" id="34613"/>
    <lineage>
        <taxon>Eukaryota</taxon>
        <taxon>Metazoa</taxon>
        <taxon>Ecdysozoa</taxon>
        <taxon>Arthropoda</taxon>
        <taxon>Chelicerata</taxon>
        <taxon>Arachnida</taxon>
        <taxon>Acari</taxon>
        <taxon>Parasitiformes</taxon>
        <taxon>Ixodida</taxon>
        <taxon>Ixodoidea</taxon>
        <taxon>Ixodidae</taxon>
        <taxon>Ixodinae</taxon>
        <taxon>Ixodes</taxon>
    </lineage>
</organism>
<reference evidence="1" key="1">
    <citation type="submission" date="2019-12" db="EMBL/GenBank/DDBJ databases">
        <title>An insight into the sialome of adult female Ixodes ricinus ticks feeding for 6 days.</title>
        <authorList>
            <person name="Perner J."/>
            <person name="Ribeiro J.M.C."/>
        </authorList>
    </citation>
    <scope>NUCLEOTIDE SEQUENCE</scope>
    <source>
        <strain evidence="1">Semi-engorged</strain>
        <tissue evidence="1">Salivary glands</tissue>
    </source>
</reference>
<evidence type="ECO:0000313" key="1">
    <source>
        <dbReference type="EMBL" id="MXU89007.1"/>
    </source>
</evidence>
<sequence length="105" mass="11308">MSAMMTLAPSRSSTWQTLLPIPLAPPVTIATLPTKSGPFSFLTASTSLSSLPLPLSSALNALNKQHNNEDTSMRLSRGMSGMLDTKDLRRKQAELYKTAAKKSTT</sequence>